<comment type="caution">
    <text evidence="2">The sequence shown here is derived from an EMBL/GenBank/DDBJ whole genome shotgun (WGS) entry which is preliminary data.</text>
</comment>
<dbReference type="InterPro" id="IPR023213">
    <property type="entry name" value="CAT-like_dom_sf"/>
</dbReference>
<dbReference type="Gene3D" id="3.30.559.10">
    <property type="entry name" value="Chloramphenicol acetyltransferase-like domain"/>
    <property type="match status" value="2"/>
</dbReference>
<dbReference type="InterPro" id="IPR050317">
    <property type="entry name" value="Plant_Fungal_Acyltransferase"/>
</dbReference>
<protein>
    <submittedName>
        <fullName evidence="2">Uncharacterized protein</fullName>
    </submittedName>
</protein>
<keyword evidence="3" id="KW-1185">Reference proteome</keyword>
<evidence type="ECO:0000256" key="1">
    <source>
        <dbReference type="ARBA" id="ARBA00022679"/>
    </source>
</evidence>
<reference evidence="2" key="1">
    <citation type="submission" date="2020-04" db="EMBL/GenBank/DDBJ databases">
        <title>Genome Assembly and Annotation of Botryosphaeria dothidea sdau 11-99, a Latent Pathogen of Apple Fruit Ring Rot in China.</title>
        <authorList>
            <person name="Yu C."/>
            <person name="Diao Y."/>
            <person name="Lu Q."/>
            <person name="Zhao J."/>
            <person name="Cui S."/>
            <person name="Peng C."/>
            <person name="He B."/>
            <person name="Liu H."/>
        </authorList>
    </citation>
    <scope>NUCLEOTIDE SEQUENCE [LARGE SCALE GENOMIC DNA]</scope>
    <source>
        <strain evidence="2">Sdau11-99</strain>
    </source>
</reference>
<gene>
    <name evidence="2" type="ORF">GTA08_BOTSDO12836</name>
</gene>
<dbReference type="PANTHER" id="PTHR31642">
    <property type="entry name" value="TRICHOTHECENE 3-O-ACETYLTRANSFERASE"/>
    <property type="match status" value="1"/>
</dbReference>
<evidence type="ECO:0000313" key="2">
    <source>
        <dbReference type="EMBL" id="KAF4311623.1"/>
    </source>
</evidence>
<sequence length="524" mass="59114">MAEDPLFKPLRPLVLLTAVDQTMPSTYLRFLYIFPFPNHSARSFAVKYLQNRLQATIETWPILAGRVLPSASGTYYIAIEYDNPPPKITRTEEDQNLNPKMFKQNMLDASKGWNLHYRDVDFQNFDFQNFEAESRDPTMFSQFPHHSALGQSCPAMGLQANWLDGGLILCFAFHHAVADGYGIKKILERFAGRPFGGKGLGLTRPLASEWASPSIFAITEPIQYDFRRYELMALPNEEQQTHVSKTLRFTKASVDSLKTGVGPYSRMVPEERISETDCLSAMIWICVMRSRWSRRQRISQNGKKGVQGLRAHEVSRFNMTVNARKELYQPVPDDYIGNCHVVTTATARVDELLAGSGKDMEKIALIAIRIRYAIFAANADYVHRHCSWLGFICTHTNEYFFPDASYFERMPQWAIAGECTAARDRALNPARTGLNCNSWADLPTNLDFGIPNVTSPRGAPEWVLKPWSTGPGTVDILPRKSVMGGAGGDWNVLLRLVKADMDGVVREIRKLNLGFDVGLRTEGK</sequence>
<dbReference type="Proteomes" id="UP000572817">
    <property type="component" value="Unassembled WGS sequence"/>
</dbReference>
<dbReference type="OrthoDB" id="1862401at2759"/>
<dbReference type="EMBL" id="WWBZ02000009">
    <property type="protein sequence ID" value="KAF4311623.1"/>
    <property type="molecule type" value="Genomic_DNA"/>
</dbReference>
<dbReference type="Pfam" id="PF02458">
    <property type="entry name" value="Transferase"/>
    <property type="match status" value="1"/>
</dbReference>
<evidence type="ECO:0000313" key="3">
    <source>
        <dbReference type="Proteomes" id="UP000572817"/>
    </source>
</evidence>
<name>A0A8H4N8X1_9PEZI</name>
<dbReference type="AlphaFoldDB" id="A0A8H4N8X1"/>
<keyword evidence="1" id="KW-0808">Transferase</keyword>
<accession>A0A8H4N8X1</accession>
<dbReference type="PANTHER" id="PTHR31642:SF310">
    <property type="entry name" value="FATTY ALCOHOL:CAFFEOYL-COA ACYLTRANSFERASE"/>
    <property type="match status" value="1"/>
</dbReference>
<proteinExistence type="predicted"/>
<organism evidence="2 3">
    <name type="scientific">Botryosphaeria dothidea</name>
    <dbReference type="NCBI Taxonomy" id="55169"/>
    <lineage>
        <taxon>Eukaryota</taxon>
        <taxon>Fungi</taxon>
        <taxon>Dikarya</taxon>
        <taxon>Ascomycota</taxon>
        <taxon>Pezizomycotina</taxon>
        <taxon>Dothideomycetes</taxon>
        <taxon>Dothideomycetes incertae sedis</taxon>
        <taxon>Botryosphaeriales</taxon>
        <taxon>Botryosphaeriaceae</taxon>
        <taxon>Botryosphaeria</taxon>
    </lineage>
</organism>
<dbReference type="GO" id="GO:0016747">
    <property type="term" value="F:acyltransferase activity, transferring groups other than amino-acyl groups"/>
    <property type="evidence" value="ECO:0007669"/>
    <property type="project" value="TreeGrafter"/>
</dbReference>